<evidence type="ECO:0000256" key="1">
    <source>
        <dbReference type="SAM" id="SignalP"/>
    </source>
</evidence>
<sequence length="250" mass="27430">MKKLGLFATILTVGALHVSAMAGTEAMESKRFTSKTETKLKIREIDPSEVIAKYLKAVGGKEKIAKILNSVRVMEADFQGNTILIKGISDQENSRMIQETSVMGNVVQKTVVVNGVGTISAMGQEQAITEEMMQMIKSQMYLFPEEHYKEMGFGLEIRGTETISGEDANALVITFPNGMKIMEYYSVASGLKLKTSSDATGDIDYSDYQEVDGLLIPMTLTIKNAMLPIALEGKVTSIVFNQKLTDADFK</sequence>
<evidence type="ECO:0000313" key="2">
    <source>
        <dbReference type="EMBL" id="SDY75824.1"/>
    </source>
</evidence>
<protein>
    <recommendedName>
        <fullName evidence="4">Peptidase, M16 family</fullName>
    </recommendedName>
</protein>
<dbReference type="Proteomes" id="UP000199663">
    <property type="component" value="Unassembled WGS sequence"/>
</dbReference>
<dbReference type="RefSeq" id="WP_019596910.1">
    <property type="nucleotide sequence ID" value="NZ_FNQC01000002.1"/>
</dbReference>
<gene>
    <name evidence="2" type="ORF">SAMN05444412_102491</name>
</gene>
<organism evidence="2 3">
    <name type="scientific">Rhodonellum ikkaensis</name>
    <dbReference type="NCBI Taxonomy" id="336829"/>
    <lineage>
        <taxon>Bacteria</taxon>
        <taxon>Pseudomonadati</taxon>
        <taxon>Bacteroidota</taxon>
        <taxon>Cytophagia</taxon>
        <taxon>Cytophagales</taxon>
        <taxon>Cytophagaceae</taxon>
        <taxon>Rhodonellum</taxon>
    </lineage>
</organism>
<proteinExistence type="predicted"/>
<keyword evidence="3" id="KW-1185">Reference proteome</keyword>
<evidence type="ECO:0000313" key="3">
    <source>
        <dbReference type="Proteomes" id="UP000199663"/>
    </source>
</evidence>
<evidence type="ECO:0008006" key="4">
    <source>
        <dbReference type="Google" id="ProtNLM"/>
    </source>
</evidence>
<feature type="chain" id="PRO_5046690047" description="Peptidase, M16 family" evidence="1">
    <location>
        <begin position="23"/>
        <end position="250"/>
    </location>
</feature>
<name>A0A1H3MHK4_9BACT</name>
<accession>A0A1H3MHK4</accession>
<keyword evidence="1" id="KW-0732">Signal</keyword>
<feature type="signal peptide" evidence="1">
    <location>
        <begin position="1"/>
        <end position="22"/>
    </location>
</feature>
<reference evidence="2 3" key="1">
    <citation type="submission" date="2016-10" db="EMBL/GenBank/DDBJ databases">
        <authorList>
            <person name="Varghese N."/>
            <person name="Submissions S."/>
        </authorList>
    </citation>
    <scope>NUCLEOTIDE SEQUENCE [LARGE SCALE GENOMIC DNA]</scope>
    <source>
        <strain evidence="2 3">DSM 17997</strain>
    </source>
</reference>
<comment type="caution">
    <text evidence="2">The sequence shown here is derived from an EMBL/GenBank/DDBJ whole genome shotgun (WGS) entry which is preliminary data.</text>
</comment>
<dbReference type="EMBL" id="FNQC01000002">
    <property type="protein sequence ID" value="SDY75824.1"/>
    <property type="molecule type" value="Genomic_DNA"/>
</dbReference>